<dbReference type="SUPFAM" id="SSF52540">
    <property type="entry name" value="P-loop containing nucleoside triphosphate hydrolases"/>
    <property type="match status" value="1"/>
</dbReference>
<evidence type="ECO:0000256" key="4">
    <source>
        <dbReference type="SAM" id="MobiDB-lite"/>
    </source>
</evidence>
<evidence type="ECO:0000259" key="5">
    <source>
        <dbReference type="PROSITE" id="PS50893"/>
    </source>
</evidence>
<feature type="domain" description="ABC transporter" evidence="5">
    <location>
        <begin position="211"/>
        <end position="446"/>
    </location>
</feature>
<feature type="compositionally biased region" description="Basic residues" evidence="4">
    <location>
        <begin position="29"/>
        <end position="38"/>
    </location>
</feature>
<dbReference type="InterPro" id="IPR015854">
    <property type="entry name" value="ABC_transpr_LolD-like"/>
</dbReference>
<comment type="caution">
    <text evidence="6">The sequence shown here is derived from an EMBL/GenBank/DDBJ whole genome shotgun (WGS) entry which is preliminary data.</text>
</comment>
<protein>
    <submittedName>
        <fullName evidence="6">ABC transporter ATP-binding protein</fullName>
    </submittedName>
</protein>
<evidence type="ECO:0000313" key="7">
    <source>
        <dbReference type="Proteomes" id="UP000730482"/>
    </source>
</evidence>
<keyword evidence="1" id="KW-0813">Transport</keyword>
<feature type="region of interest" description="Disordered" evidence="4">
    <location>
        <begin position="1"/>
        <end position="63"/>
    </location>
</feature>
<dbReference type="Proteomes" id="UP000730482">
    <property type="component" value="Unassembled WGS sequence"/>
</dbReference>
<dbReference type="CDD" id="cd03255">
    <property type="entry name" value="ABC_MJ0796_LolCDE_FtsE"/>
    <property type="match status" value="1"/>
</dbReference>
<dbReference type="InterPro" id="IPR027417">
    <property type="entry name" value="P-loop_NTPase"/>
</dbReference>
<evidence type="ECO:0000256" key="1">
    <source>
        <dbReference type="ARBA" id="ARBA00022448"/>
    </source>
</evidence>
<keyword evidence="2" id="KW-0547">Nucleotide-binding</keyword>
<feature type="compositionally biased region" description="Basic residues" evidence="4">
    <location>
        <begin position="9"/>
        <end position="19"/>
    </location>
</feature>
<dbReference type="InterPro" id="IPR017871">
    <property type="entry name" value="ABC_transporter-like_CS"/>
</dbReference>
<dbReference type="InterPro" id="IPR003593">
    <property type="entry name" value="AAA+_ATPase"/>
</dbReference>
<dbReference type="Pfam" id="PF00005">
    <property type="entry name" value="ABC_tran"/>
    <property type="match status" value="1"/>
</dbReference>
<dbReference type="GO" id="GO:0005524">
    <property type="term" value="F:ATP binding"/>
    <property type="evidence" value="ECO:0007669"/>
    <property type="project" value="UniProtKB-KW"/>
</dbReference>
<feature type="compositionally biased region" description="Basic and acidic residues" evidence="4">
    <location>
        <begin position="50"/>
        <end position="60"/>
    </location>
</feature>
<dbReference type="PANTHER" id="PTHR24220">
    <property type="entry name" value="IMPORT ATP-BINDING PROTEIN"/>
    <property type="match status" value="1"/>
</dbReference>
<evidence type="ECO:0000313" key="6">
    <source>
        <dbReference type="EMBL" id="MBS2548452.1"/>
    </source>
</evidence>
<dbReference type="Gene3D" id="3.40.50.300">
    <property type="entry name" value="P-loop containing nucleotide triphosphate hydrolases"/>
    <property type="match status" value="1"/>
</dbReference>
<dbReference type="EMBL" id="JAAFYZ010000049">
    <property type="protein sequence ID" value="MBS2548452.1"/>
    <property type="molecule type" value="Genomic_DNA"/>
</dbReference>
<reference evidence="6 7" key="1">
    <citation type="submission" date="2020-02" db="EMBL/GenBank/DDBJ databases">
        <title>Acidophilic actinobacteria isolated from forest soil.</title>
        <authorList>
            <person name="Golinska P."/>
        </authorList>
    </citation>
    <scope>NUCLEOTIDE SEQUENCE [LARGE SCALE GENOMIC DNA]</scope>
    <source>
        <strain evidence="6 7">NL8</strain>
    </source>
</reference>
<evidence type="ECO:0000256" key="2">
    <source>
        <dbReference type="ARBA" id="ARBA00022741"/>
    </source>
</evidence>
<dbReference type="InterPro" id="IPR003439">
    <property type="entry name" value="ABC_transporter-like_ATP-bd"/>
</dbReference>
<keyword evidence="7" id="KW-1185">Reference proteome</keyword>
<organism evidence="6 7">
    <name type="scientific">Catenulispora pinistramenti</name>
    <dbReference type="NCBI Taxonomy" id="2705254"/>
    <lineage>
        <taxon>Bacteria</taxon>
        <taxon>Bacillati</taxon>
        <taxon>Actinomycetota</taxon>
        <taxon>Actinomycetes</taxon>
        <taxon>Catenulisporales</taxon>
        <taxon>Catenulisporaceae</taxon>
        <taxon>Catenulispora</taxon>
    </lineage>
</organism>
<sequence>MAAAERVHGQRRAGGRGHRGASGAGAGRFARRAARGVGHRGSDESELDDEARHGEHRPAPDRYQCADSRAEALALAAERQADDGDGVRVDHIRCGFSECFFRLRLRRRWRGGGFVDDGGHRRPVRVGRYGLRLGRYHRDHGFGQRRSGRTDRGAGGGPGRRLRGAGGHRRRADQHAGRGADRAVRQRTRADLRAGDHRGAEGRDRLVSPVLRLDRATKDYPGGVRALDAASLVIEAGELVGIVGPSGSGKSTLLNLMGTLDRPSSGTVAVRDQDVDSLNDRELSALRAREIGFVFQQFQLIEGLSAAQNVATGLLYAGVPRGSRRPLAEAALDRVGLAHRRDHQPHQLSGGEKQRVAIARALVNDPALVLADEPTGALDTANGRAILALLRSLNQAGTTIALITHDRQIADELPRRVEILDGRIRSDEVLGAPMAESLAGQGGSGA</sequence>
<feature type="compositionally biased region" description="Basic residues" evidence="4">
    <location>
        <begin position="160"/>
        <end position="172"/>
    </location>
</feature>
<name>A0ABS5KQY1_9ACTN</name>
<dbReference type="PANTHER" id="PTHR24220:SF86">
    <property type="entry name" value="ABC TRANSPORTER ABCH.1"/>
    <property type="match status" value="1"/>
</dbReference>
<feature type="region of interest" description="Disordered" evidence="4">
    <location>
        <begin position="137"/>
        <end position="203"/>
    </location>
</feature>
<dbReference type="InterPro" id="IPR017911">
    <property type="entry name" value="MacB-like_ATP-bd"/>
</dbReference>
<accession>A0ABS5KQY1</accession>
<keyword evidence="3 6" id="KW-0067">ATP-binding</keyword>
<evidence type="ECO:0000256" key="3">
    <source>
        <dbReference type="ARBA" id="ARBA00022840"/>
    </source>
</evidence>
<dbReference type="PROSITE" id="PS00211">
    <property type="entry name" value="ABC_TRANSPORTER_1"/>
    <property type="match status" value="1"/>
</dbReference>
<proteinExistence type="predicted"/>
<feature type="compositionally biased region" description="Basic and acidic residues" evidence="4">
    <location>
        <begin position="173"/>
        <end position="203"/>
    </location>
</feature>
<gene>
    <name evidence="6" type="ORF">KGQ19_16415</name>
</gene>
<dbReference type="PROSITE" id="PS50893">
    <property type="entry name" value="ABC_TRANSPORTER_2"/>
    <property type="match status" value="1"/>
</dbReference>
<dbReference type="SMART" id="SM00382">
    <property type="entry name" value="AAA"/>
    <property type="match status" value="1"/>
</dbReference>